<accession>A0A931D7I8</accession>
<dbReference type="Proteomes" id="UP000625033">
    <property type="component" value="Unassembled WGS sequence"/>
</dbReference>
<protein>
    <submittedName>
        <fullName evidence="1">Glycosyltransferase involved in cell wall biosynthesis</fullName>
    </submittedName>
</protein>
<keyword evidence="2" id="KW-1185">Reference proteome</keyword>
<organism evidence="1 2">
    <name type="scientific">Zhihengliuella flava</name>
    <dbReference type="NCBI Taxonomy" id="1285193"/>
    <lineage>
        <taxon>Bacteria</taxon>
        <taxon>Bacillati</taxon>
        <taxon>Actinomycetota</taxon>
        <taxon>Actinomycetes</taxon>
        <taxon>Micrococcales</taxon>
        <taxon>Micrococcaceae</taxon>
        <taxon>Zhihengliuella</taxon>
    </lineage>
</organism>
<dbReference type="AlphaFoldDB" id="A0A931D7I8"/>
<dbReference type="SUPFAM" id="SSF53756">
    <property type="entry name" value="UDP-Glycosyltransferase/glycogen phosphorylase"/>
    <property type="match status" value="1"/>
</dbReference>
<reference evidence="1" key="1">
    <citation type="submission" date="2020-11" db="EMBL/GenBank/DDBJ databases">
        <title>Sequencing the genomes of 1000 actinobacteria strains.</title>
        <authorList>
            <person name="Klenk H.-P."/>
        </authorList>
    </citation>
    <scope>NUCLEOTIDE SEQUENCE</scope>
    <source>
        <strain evidence="1">DSM 26152</strain>
    </source>
</reference>
<proteinExistence type="predicted"/>
<dbReference type="Pfam" id="PF13692">
    <property type="entry name" value="Glyco_trans_1_4"/>
    <property type="match status" value="1"/>
</dbReference>
<evidence type="ECO:0000313" key="1">
    <source>
        <dbReference type="EMBL" id="MBG6083517.1"/>
    </source>
</evidence>
<sequence>MKLQYHGFQTAAGSPVREAATAIRHQEAAGRAKPLLVGYTPVARVNPFQSLLYSQLRQAGIAVAPITDPWAFDELLRLAHQTSGVVVHIHWPSFVLRGVSSSVEAEQRVDEFEAKVRAFTASGGRLLWTVHNLVTHDAVYVDAELRLQQLIADSAWRIHVMHESTASLTQDFVRLEDAKTFVIPHPAYLGAYEDYITRAEARETLQIDPDEVVYTIFGAIMAYKGIEDFLEGFDAVASSGRPRRLIVAGAGDGSEKTERLLDRLRAHPRVLLDDRKVPADRVQFLLRAADIMVAPHARALNSGAALLGPTFERPLLARRVGVLPHLLEQSFTEFFDGPQNAAEAIIAADRLVGEEARSAAADFAVRHHASRISSDFAQYLLTEAAVPAGLDVHENA</sequence>
<evidence type="ECO:0000313" key="2">
    <source>
        <dbReference type="Proteomes" id="UP000625033"/>
    </source>
</evidence>
<comment type="caution">
    <text evidence="1">The sequence shown here is derived from an EMBL/GenBank/DDBJ whole genome shotgun (WGS) entry which is preliminary data.</text>
</comment>
<dbReference type="Gene3D" id="3.40.50.2000">
    <property type="entry name" value="Glycogen Phosphorylase B"/>
    <property type="match status" value="1"/>
</dbReference>
<dbReference type="RefSeq" id="WP_196834942.1">
    <property type="nucleotide sequence ID" value="NZ_JADOTZ010000001.1"/>
</dbReference>
<name>A0A931D7I8_9MICC</name>
<gene>
    <name evidence="1" type="ORF">IW252_000284</name>
</gene>
<dbReference type="EMBL" id="JADOTZ010000001">
    <property type="protein sequence ID" value="MBG6083517.1"/>
    <property type="molecule type" value="Genomic_DNA"/>
</dbReference>